<proteinExistence type="predicted"/>
<dbReference type="EMBL" id="CAJOBC010082655">
    <property type="protein sequence ID" value="CAF4289810.1"/>
    <property type="molecule type" value="Genomic_DNA"/>
</dbReference>
<keyword evidence="6" id="KW-1185">Reference proteome</keyword>
<protein>
    <recommendedName>
        <fullName evidence="3">Ubiquitin thioesterase OTU</fullName>
        <ecNumber evidence="3">3.4.19.12</ecNumber>
    </recommendedName>
</protein>
<comment type="subcellular location">
    <subcellularLocation>
        <location evidence="3">Cytoplasm</location>
    </subcellularLocation>
</comment>
<dbReference type="EMBL" id="CAJNOQ010017241">
    <property type="protein sequence ID" value="CAF1395587.1"/>
    <property type="molecule type" value="Genomic_DNA"/>
</dbReference>
<accession>A0A815KMS2</accession>
<keyword evidence="3" id="KW-0645">Protease</keyword>
<reference evidence="4" key="1">
    <citation type="submission" date="2021-02" db="EMBL/GenBank/DDBJ databases">
        <authorList>
            <person name="Nowell W R."/>
        </authorList>
    </citation>
    <scope>NUCLEOTIDE SEQUENCE</scope>
</reference>
<organism evidence="4 6">
    <name type="scientific">Didymodactylos carnosus</name>
    <dbReference type="NCBI Taxonomy" id="1234261"/>
    <lineage>
        <taxon>Eukaryota</taxon>
        <taxon>Metazoa</taxon>
        <taxon>Spiralia</taxon>
        <taxon>Gnathifera</taxon>
        <taxon>Rotifera</taxon>
        <taxon>Eurotatoria</taxon>
        <taxon>Bdelloidea</taxon>
        <taxon>Philodinida</taxon>
        <taxon>Philodinidae</taxon>
        <taxon>Didymodactylos</taxon>
    </lineage>
</organism>
<dbReference type="Gene3D" id="3.90.70.80">
    <property type="match status" value="1"/>
</dbReference>
<dbReference type="EC" id="3.4.19.12" evidence="3"/>
<comment type="function">
    <text evidence="3">Hydrolase that can remove conjugated ubiquitin from proteins and may therefore play an important regulatory role at the level of protein turnover by preventing degradation.</text>
</comment>
<keyword evidence="3" id="KW-0833">Ubl conjugation pathway</keyword>
<dbReference type="GO" id="GO:0004843">
    <property type="term" value="F:cysteine-type deubiquitinase activity"/>
    <property type="evidence" value="ECO:0007669"/>
    <property type="project" value="UniProtKB-UniRule"/>
</dbReference>
<gene>
    <name evidence="4" type="ORF">GPM918_LOCUS33013</name>
    <name evidence="5" type="ORF">SRO942_LOCUS33690</name>
</gene>
<evidence type="ECO:0000313" key="5">
    <source>
        <dbReference type="EMBL" id="CAF4289810.1"/>
    </source>
</evidence>
<name>A0A815KMS2_9BILA</name>
<keyword evidence="3" id="KW-0788">Thiol protease</keyword>
<dbReference type="GO" id="GO:0030968">
    <property type="term" value="P:endoplasmic reticulum unfolded protein response"/>
    <property type="evidence" value="ECO:0007669"/>
    <property type="project" value="TreeGrafter"/>
</dbReference>
<sequence>IVRFKVIDDHSYLFSSIQFILNPNAYEKSSLLERQKWNAKIRNNIAQEIRNTNILTIKEDIQLWAKDNIAYANRLCQSLFCGDSIELKYISELCSTEVRVVNSIRVHLGQIYVYGKSHEYRRCCYIVSDGLPYNPLYLLSCNGQNETKQTIFDWDARRRVENLVQNYIKKQKVKTTSWCLRHEQHNHHHQQIISKTLHLNINNTQADPSSEAHFMTIACSMARQNGESIIENKRYQELFDNFMKGLYRIKTTHIRLFYKSLCDIVDILLDNIKEDLSGALLLTNYKLFVLLRVTLIDLLNKWNDLDEILTENEQILFLKISMLLHTIIDYTRNTKQMDATKLVLLDTAFLETIKLCIEESGKHLNDSNLFAFDLLIYCLKKFQDKEK</sequence>
<dbReference type="PANTHER" id="PTHR13312">
    <property type="entry name" value="HIV-INDUCED PROTEIN-7-LIKE PROTEASE"/>
    <property type="match status" value="1"/>
</dbReference>
<dbReference type="Proteomes" id="UP000681722">
    <property type="component" value="Unassembled WGS sequence"/>
</dbReference>
<evidence type="ECO:0000256" key="1">
    <source>
        <dbReference type="ARBA" id="ARBA00000707"/>
    </source>
</evidence>
<dbReference type="GO" id="GO:0036503">
    <property type="term" value="P:ERAD pathway"/>
    <property type="evidence" value="ECO:0007669"/>
    <property type="project" value="TreeGrafter"/>
</dbReference>
<keyword evidence="3" id="KW-0963">Cytoplasm</keyword>
<evidence type="ECO:0000256" key="2">
    <source>
        <dbReference type="ARBA" id="ARBA00022801"/>
    </source>
</evidence>
<feature type="non-terminal residue" evidence="4">
    <location>
        <position position="1"/>
    </location>
</feature>
<dbReference type="AlphaFoldDB" id="A0A815KMS2"/>
<evidence type="ECO:0000313" key="4">
    <source>
        <dbReference type="EMBL" id="CAF1395587.1"/>
    </source>
</evidence>
<dbReference type="PANTHER" id="PTHR13312:SF0">
    <property type="entry name" value="UBIQUITIN THIOESTERASE OTU1"/>
    <property type="match status" value="1"/>
</dbReference>
<evidence type="ECO:0000256" key="3">
    <source>
        <dbReference type="RuleBase" id="RU367104"/>
    </source>
</evidence>
<dbReference type="GO" id="GO:0005829">
    <property type="term" value="C:cytosol"/>
    <property type="evidence" value="ECO:0007669"/>
    <property type="project" value="TreeGrafter"/>
</dbReference>
<evidence type="ECO:0000313" key="6">
    <source>
        <dbReference type="Proteomes" id="UP000663829"/>
    </source>
</evidence>
<comment type="catalytic activity">
    <reaction evidence="1 3">
        <text>Thiol-dependent hydrolysis of ester, thioester, amide, peptide and isopeptide bonds formed by the C-terminal Gly of ubiquitin (a 76-residue protein attached to proteins as an intracellular targeting signal).</text>
        <dbReference type="EC" id="3.4.19.12"/>
    </reaction>
</comment>
<dbReference type="Proteomes" id="UP000663829">
    <property type="component" value="Unassembled WGS sequence"/>
</dbReference>
<dbReference type="GO" id="GO:0016579">
    <property type="term" value="P:protein deubiquitination"/>
    <property type="evidence" value="ECO:0007669"/>
    <property type="project" value="TreeGrafter"/>
</dbReference>
<keyword evidence="2 3" id="KW-0378">Hydrolase</keyword>
<dbReference type="GO" id="GO:0005634">
    <property type="term" value="C:nucleus"/>
    <property type="evidence" value="ECO:0007669"/>
    <property type="project" value="TreeGrafter"/>
</dbReference>
<comment type="caution">
    <text evidence="4">The sequence shown here is derived from an EMBL/GenBank/DDBJ whole genome shotgun (WGS) entry which is preliminary data.</text>
</comment>